<evidence type="ECO:0000313" key="2">
    <source>
        <dbReference type="EMBL" id="EFG06241.1"/>
    </source>
</evidence>
<gene>
    <name evidence="2" type="ORF">SCLAV_1163</name>
</gene>
<organism evidence="2 3">
    <name type="scientific">Streptomyces clavuligerus</name>
    <dbReference type="NCBI Taxonomy" id="1901"/>
    <lineage>
        <taxon>Bacteria</taxon>
        <taxon>Bacillati</taxon>
        <taxon>Actinomycetota</taxon>
        <taxon>Actinomycetes</taxon>
        <taxon>Kitasatosporales</taxon>
        <taxon>Streptomycetaceae</taxon>
        <taxon>Streptomyces</taxon>
    </lineage>
</organism>
<dbReference type="Proteomes" id="UP000002357">
    <property type="component" value="Chromosome"/>
</dbReference>
<proteinExistence type="predicted"/>
<sequence>MLFTAAWRLLYAPLSGGEYSRPATFPSVRISDESRGVGPSGKDHSGGRDLRQRRR</sequence>
<reference evidence="2 3" key="1">
    <citation type="journal article" date="2010" name="Genome Biol. Evol.">
        <title>The sequence of a 1.8-mb bacterial linear plasmid reveals a rich evolutionary reservoir of secondary metabolic pathways.</title>
        <authorList>
            <person name="Medema M.H."/>
            <person name="Trefzer A."/>
            <person name="Kovalchuk A."/>
            <person name="van den Berg M."/>
            <person name="Mueller U."/>
            <person name="Heijne W."/>
            <person name="Wu L."/>
            <person name="Alam M.T."/>
            <person name="Ronning C.M."/>
            <person name="Nierman W.C."/>
            <person name="Bovenberg R.A.L."/>
            <person name="Breitling R."/>
            <person name="Takano E."/>
        </authorList>
    </citation>
    <scope>NUCLEOTIDE SEQUENCE [LARGE SCALE GENOMIC DNA]</scope>
    <source>
        <strain evidence="3">ATCC 27064 / DSM 738 / JCM 4710 / NBRC 13307 / NCIMB 12785 / NRRL 3585 / VKM Ac-602</strain>
    </source>
</reference>
<dbReference type="EMBL" id="CM000913">
    <property type="protein sequence ID" value="EFG06241.1"/>
    <property type="molecule type" value="Genomic_DNA"/>
</dbReference>
<feature type="compositionally biased region" description="Basic and acidic residues" evidence="1">
    <location>
        <begin position="30"/>
        <end position="55"/>
    </location>
</feature>
<evidence type="ECO:0000256" key="1">
    <source>
        <dbReference type="SAM" id="MobiDB-lite"/>
    </source>
</evidence>
<accession>E2PYL9</accession>
<feature type="region of interest" description="Disordered" evidence="1">
    <location>
        <begin position="16"/>
        <end position="55"/>
    </location>
</feature>
<evidence type="ECO:0000313" key="3">
    <source>
        <dbReference type="Proteomes" id="UP000002357"/>
    </source>
</evidence>
<name>E2PYL9_STRCL</name>
<keyword evidence="3" id="KW-1185">Reference proteome</keyword>
<protein>
    <submittedName>
        <fullName evidence="2">Uncharacterized protein</fullName>
    </submittedName>
</protein>
<dbReference type="AlphaFoldDB" id="E2PYL9"/>